<sequence length="184" mass="20955">MELSQSTVQVISKFTDDLVNVDQKCDEEVTALRLKYRSQMEPLLMERRELLKGVGNFWSGVLSSPETPISELLNGTIDPKIIRAVTDFQVVTRTSGSKLYRNIIFTFRQNMFVEEGDVSREIDTDMKTISLHPLKWKPGSERARTDSFFAFFTANFSSDREAVSEVAEALDIIYQNPFLAVEAD</sequence>
<dbReference type="InterPro" id="IPR002164">
    <property type="entry name" value="NAP_family"/>
</dbReference>
<keyword evidence="3" id="KW-1185">Reference proteome</keyword>
<dbReference type="Gene3D" id="3.30.1120.90">
    <property type="entry name" value="Nucleosome assembly protein"/>
    <property type="match status" value="1"/>
</dbReference>
<evidence type="ECO:0000313" key="2">
    <source>
        <dbReference type="EMBL" id="AIO00183.1"/>
    </source>
</evidence>
<dbReference type="VEuPathDB" id="TriTrypDB:LPAL13_290025800"/>
<gene>
    <name evidence="2" type="ORF">LPMP_292360</name>
</gene>
<dbReference type="GO" id="GO:0005634">
    <property type="term" value="C:nucleus"/>
    <property type="evidence" value="ECO:0007669"/>
    <property type="project" value="InterPro"/>
</dbReference>
<reference evidence="2 3" key="1">
    <citation type="journal article" date="2015" name="Sci. Rep.">
        <title>The genome of Leishmania panamensis: insights into genomics of the L. (Viannia) subgenus.</title>
        <authorList>
            <person name="Llanes A."/>
            <person name="Restrepo C.M."/>
            <person name="Vecchio G.D."/>
            <person name="Anguizola F.J."/>
            <person name="Lleonart R."/>
        </authorList>
    </citation>
    <scope>NUCLEOTIDE SEQUENCE [LARGE SCALE GENOMIC DNA]</scope>
    <source>
        <strain evidence="2 3">MHOM/PA/94/PSC-1</strain>
    </source>
</reference>
<dbReference type="GeneID" id="22576999"/>
<dbReference type="PANTHER" id="PTHR11875">
    <property type="entry name" value="TESTIS-SPECIFIC Y-ENCODED PROTEIN"/>
    <property type="match status" value="1"/>
</dbReference>
<evidence type="ECO:0000256" key="1">
    <source>
        <dbReference type="ARBA" id="ARBA00009947"/>
    </source>
</evidence>
<accession>A0A088RVN7</accession>
<dbReference type="eggNOG" id="ENOG502S24G">
    <property type="taxonomic scope" value="Eukaryota"/>
</dbReference>
<dbReference type="InterPro" id="IPR037231">
    <property type="entry name" value="NAP-like_sf"/>
</dbReference>
<dbReference type="RefSeq" id="XP_010700840.1">
    <property type="nucleotide sequence ID" value="XM_010702538.1"/>
</dbReference>
<dbReference type="OrthoDB" id="275780at2759"/>
<name>A0A088RVN7_LEIPA</name>
<protein>
    <submittedName>
        <fullName evidence="2">Nucleosome assembly protein, putative</fullName>
    </submittedName>
</protein>
<dbReference type="EMBL" id="CP009398">
    <property type="protein sequence ID" value="AIO00183.1"/>
    <property type="molecule type" value="Genomic_DNA"/>
</dbReference>
<dbReference type="KEGG" id="lpan:LPMP_292360"/>
<comment type="similarity">
    <text evidence="1">Belongs to the nucleosome assembly protein (NAP) family.</text>
</comment>
<dbReference type="SUPFAM" id="SSF143113">
    <property type="entry name" value="NAP-like"/>
    <property type="match status" value="1"/>
</dbReference>
<evidence type="ECO:0000313" key="3">
    <source>
        <dbReference type="Proteomes" id="UP000063063"/>
    </source>
</evidence>
<dbReference type="GO" id="GO:0006334">
    <property type="term" value="P:nucleosome assembly"/>
    <property type="evidence" value="ECO:0007669"/>
    <property type="project" value="InterPro"/>
</dbReference>
<organism evidence="2 3">
    <name type="scientific">Leishmania panamensis</name>
    <dbReference type="NCBI Taxonomy" id="5679"/>
    <lineage>
        <taxon>Eukaryota</taxon>
        <taxon>Discoba</taxon>
        <taxon>Euglenozoa</taxon>
        <taxon>Kinetoplastea</taxon>
        <taxon>Metakinetoplastina</taxon>
        <taxon>Trypanosomatida</taxon>
        <taxon>Trypanosomatidae</taxon>
        <taxon>Leishmaniinae</taxon>
        <taxon>Leishmania</taxon>
        <taxon>Leishmania guyanensis species complex</taxon>
    </lineage>
</organism>
<dbReference type="AlphaFoldDB" id="A0A088RVN7"/>
<dbReference type="Proteomes" id="UP000063063">
    <property type="component" value="Chromosome 29"/>
</dbReference>
<proteinExistence type="inferred from homology"/>
<dbReference type="VEuPathDB" id="TriTrypDB:LPMP_292360"/>